<organism evidence="2 3">
    <name type="scientific">Methylocella silvestris (strain DSM 15510 / CIP 108128 / LMG 27833 / NCIMB 13906 / BL2)</name>
    <dbReference type="NCBI Taxonomy" id="395965"/>
    <lineage>
        <taxon>Bacteria</taxon>
        <taxon>Pseudomonadati</taxon>
        <taxon>Pseudomonadota</taxon>
        <taxon>Alphaproteobacteria</taxon>
        <taxon>Hyphomicrobiales</taxon>
        <taxon>Beijerinckiaceae</taxon>
        <taxon>Methylocella</taxon>
    </lineage>
</organism>
<dbReference type="KEGG" id="msl:Msil_3178"/>
<evidence type="ECO:0000313" key="3">
    <source>
        <dbReference type="Proteomes" id="UP000002257"/>
    </source>
</evidence>
<gene>
    <name evidence="2" type="ordered locus">Msil_3178</name>
</gene>
<dbReference type="EMBL" id="CP001280">
    <property type="protein sequence ID" value="ACK52086.1"/>
    <property type="molecule type" value="Genomic_DNA"/>
</dbReference>
<keyword evidence="1" id="KW-0472">Membrane</keyword>
<evidence type="ECO:0000256" key="1">
    <source>
        <dbReference type="SAM" id="Phobius"/>
    </source>
</evidence>
<feature type="transmembrane region" description="Helical" evidence="1">
    <location>
        <begin position="24"/>
        <end position="46"/>
    </location>
</feature>
<accession>B8EMF8</accession>
<keyword evidence="3" id="KW-1185">Reference proteome</keyword>
<dbReference type="HOGENOM" id="CLU_2880764_0_0_5"/>
<name>B8EMF8_METSB</name>
<dbReference type="AlphaFoldDB" id="B8EMF8"/>
<dbReference type="Proteomes" id="UP000002257">
    <property type="component" value="Chromosome"/>
</dbReference>
<proteinExistence type="predicted"/>
<sequence>MNQRAQIIAGPSFASILCWREACAWLAAFGAVVAIMSGLLYAGVGIQHKKFGESARVEMSPPR</sequence>
<keyword evidence="1" id="KW-0812">Transmembrane</keyword>
<protein>
    <submittedName>
        <fullName evidence="2">Uncharacterized protein</fullName>
    </submittedName>
</protein>
<evidence type="ECO:0000313" key="2">
    <source>
        <dbReference type="EMBL" id="ACK52086.1"/>
    </source>
</evidence>
<reference evidence="2 3" key="1">
    <citation type="journal article" date="2010" name="J. Bacteriol.">
        <title>Complete genome sequence of the aerobic facultative methanotroph Methylocella silvestris BL2.</title>
        <authorList>
            <person name="Chen Y."/>
            <person name="Crombie A."/>
            <person name="Rahman M.T."/>
            <person name="Dedysh S.N."/>
            <person name="Liesack W."/>
            <person name="Stott M.B."/>
            <person name="Alam M."/>
            <person name="Theisen A.R."/>
            <person name="Murrell J.C."/>
            <person name="Dunfield P.F."/>
        </authorList>
    </citation>
    <scope>NUCLEOTIDE SEQUENCE [LARGE SCALE GENOMIC DNA]</scope>
    <source>
        <strain evidence="3">DSM 15510 / CIP 108128 / LMG 27833 / NCIMB 13906 / BL2</strain>
    </source>
</reference>
<keyword evidence="1" id="KW-1133">Transmembrane helix</keyword>